<protein>
    <submittedName>
        <fullName evidence="1">Uncharacterized protein</fullName>
    </submittedName>
</protein>
<organism evidence="1 2">
    <name type="scientific">Chitinimonas arctica</name>
    <dbReference type="NCBI Taxonomy" id="2594795"/>
    <lineage>
        <taxon>Bacteria</taxon>
        <taxon>Pseudomonadati</taxon>
        <taxon>Pseudomonadota</taxon>
        <taxon>Betaproteobacteria</taxon>
        <taxon>Neisseriales</taxon>
        <taxon>Chitinibacteraceae</taxon>
        <taxon>Chitinimonas</taxon>
    </lineage>
</organism>
<reference evidence="2" key="1">
    <citation type="submission" date="2019-07" db="EMBL/GenBank/DDBJ databases">
        <title>Chitinimonas sp. nov., isolated from Ny-Alesund, arctica soil.</title>
        <authorList>
            <person name="Xu Q."/>
            <person name="Peng F."/>
        </authorList>
    </citation>
    <scope>NUCLEOTIDE SEQUENCE [LARGE SCALE GENOMIC DNA]</scope>
    <source>
        <strain evidence="2">R3-44</strain>
    </source>
</reference>
<keyword evidence="2" id="KW-1185">Reference proteome</keyword>
<proteinExistence type="predicted"/>
<accession>A0A516SLR2</accession>
<dbReference type="KEGG" id="cari:FNU76_23470"/>
<gene>
    <name evidence="1" type="ORF">FNU76_23470</name>
</gene>
<evidence type="ECO:0000313" key="2">
    <source>
        <dbReference type="Proteomes" id="UP000317550"/>
    </source>
</evidence>
<sequence>MKDIEAIWHPIIESIVKEEFEMAFCNLPAGQTAALMFILAIENNAQASSKIKALITAKDWKSLALVASFGTPDGVASPTIDDFTTVGNMRPGLQNAYFILAIADAKSEGDGKQHLQDALNTHCWDKVASTIVSSISTTGVTFTGQDLHDAYAPTDNSPCQGGDSIPALAALIGAGMVVGDFFSKTLPDFFTNDFNNFFTGTVANFFTGDFANFFKSLGDNIQNGFEDMTNALKDAFGHLDPTSW</sequence>
<dbReference type="AlphaFoldDB" id="A0A516SLR2"/>
<dbReference type="Proteomes" id="UP000317550">
    <property type="component" value="Chromosome"/>
</dbReference>
<name>A0A516SLR2_9NEIS</name>
<dbReference type="EMBL" id="CP041730">
    <property type="protein sequence ID" value="QDQ29070.1"/>
    <property type="molecule type" value="Genomic_DNA"/>
</dbReference>
<evidence type="ECO:0000313" key="1">
    <source>
        <dbReference type="EMBL" id="QDQ29070.1"/>
    </source>
</evidence>
<dbReference type="RefSeq" id="WP_144280452.1">
    <property type="nucleotide sequence ID" value="NZ_CP041730.1"/>
</dbReference>